<dbReference type="InterPro" id="IPR009061">
    <property type="entry name" value="DNA-bd_dom_put_sf"/>
</dbReference>
<dbReference type="NCBIfam" id="TIGR01764">
    <property type="entry name" value="excise"/>
    <property type="match status" value="1"/>
</dbReference>
<feature type="domain" description="Helix-turn-helix" evidence="1">
    <location>
        <begin position="10"/>
        <end position="60"/>
    </location>
</feature>
<comment type="caution">
    <text evidence="2">The sequence shown here is derived from an EMBL/GenBank/DDBJ whole genome shotgun (WGS) entry which is preliminary data.</text>
</comment>
<dbReference type="InterPro" id="IPR010093">
    <property type="entry name" value="SinI_DNA-bd"/>
</dbReference>
<proteinExistence type="predicted"/>
<keyword evidence="3" id="KW-1185">Reference proteome</keyword>
<gene>
    <name evidence="2" type="ORF">PQU95_17480</name>
</gene>
<dbReference type="Proteomes" id="UP001219956">
    <property type="component" value="Unassembled WGS sequence"/>
</dbReference>
<dbReference type="EMBL" id="JAQQLF010000029">
    <property type="protein sequence ID" value="MDC7718997.1"/>
    <property type="molecule type" value="Genomic_DNA"/>
</dbReference>
<organism evidence="2 3">
    <name type="scientific">Vogesella aquatica</name>
    <dbReference type="NCBI Taxonomy" id="2984206"/>
    <lineage>
        <taxon>Bacteria</taxon>
        <taxon>Pseudomonadati</taxon>
        <taxon>Pseudomonadota</taxon>
        <taxon>Betaproteobacteria</taxon>
        <taxon>Neisseriales</taxon>
        <taxon>Chromobacteriaceae</taxon>
        <taxon>Vogesella</taxon>
    </lineage>
</organism>
<accession>A0ABT5J2W5</accession>
<evidence type="ECO:0000313" key="3">
    <source>
        <dbReference type="Proteomes" id="UP001219956"/>
    </source>
</evidence>
<dbReference type="InterPro" id="IPR041657">
    <property type="entry name" value="HTH_17"/>
</dbReference>
<protein>
    <submittedName>
        <fullName evidence="2">Helix-turn-helix domain-containing protein</fullName>
    </submittedName>
</protein>
<name>A0ABT5J2W5_9NEIS</name>
<reference evidence="2 3" key="1">
    <citation type="submission" date="2023-01" db="EMBL/GenBank/DDBJ databases">
        <title>Novel species of the genus Vogesella isolated from rivers.</title>
        <authorList>
            <person name="Lu H."/>
        </authorList>
    </citation>
    <scope>NUCLEOTIDE SEQUENCE [LARGE SCALE GENOMIC DNA]</scope>
    <source>
        <strain evidence="2 3">DC21W</strain>
    </source>
</reference>
<evidence type="ECO:0000259" key="1">
    <source>
        <dbReference type="Pfam" id="PF12728"/>
    </source>
</evidence>
<evidence type="ECO:0000313" key="2">
    <source>
        <dbReference type="EMBL" id="MDC7718997.1"/>
    </source>
</evidence>
<dbReference type="InterPro" id="IPR036388">
    <property type="entry name" value="WH-like_DNA-bd_sf"/>
</dbReference>
<dbReference type="RefSeq" id="WP_272753195.1">
    <property type="nucleotide sequence ID" value="NZ_JAQQLF010000029.1"/>
</dbReference>
<dbReference type="SUPFAM" id="SSF46955">
    <property type="entry name" value="Putative DNA-binding domain"/>
    <property type="match status" value="1"/>
</dbReference>
<dbReference type="Gene3D" id="1.10.10.10">
    <property type="entry name" value="Winged helix-like DNA-binding domain superfamily/Winged helix DNA-binding domain"/>
    <property type="match status" value="1"/>
</dbReference>
<dbReference type="Pfam" id="PF12728">
    <property type="entry name" value="HTH_17"/>
    <property type="match status" value="1"/>
</dbReference>
<sequence length="75" mass="8100">MSQVIKLPKLMTRQEAAAYLGVSVWTLNAWASRGGVALPFYRVGRRAMYKQSDVLAFLEASKQGLGELPTGGDAA</sequence>